<comment type="similarity">
    <text evidence="1 6">Belongs to the acylphosphatase family.</text>
</comment>
<accession>A0A0S7WSJ4</accession>
<comment type="caution">
    <text evidence="8">The sequence shown here is derived from an EMBL/GenBank/DDBJ whole genome shotgun (WGS) entry which is preliminary data.</text>
</comment>
<evidence type="ECO:0000256" key="6">
    <source>
        <dbReference type="RuleBase" id="RU004168"/>
    </source>
</evidence>
<gene>
    <name evidence="8" type="ORF">AMJ39_05795</name>
</gene>
<dbReference type="STRING" id="1703770.AMJ39_05795"/>
<dbReference type="Gene3D" id="3.30.70.100">
    <property type="match status" value="1"/>
</dbReference>
<dbReference type="PROSITE" id="PS00150">
    <property type="entry name" value="ACYLPHOSPHATASE_1"/>
    <property type="match status" value="1"/>
</dbReference>
<evidence type="ECO:0000259" key="7">
    <source>
        <dbReference type="PROSITE" id="PS51160"/>
    </source>
</evidence>
<protein>
    <recommendedName>
        <fullName evidence="2 4">Acylphosphatase</fullName>
        <ecNumber evidence="2 4">3.6.1.7</ecNumber>
    </recommendedName>
</protein>
<evidence type="ECO:0000256" key="1">
    <source>
        <dbReference type="ARBA" id="ARBA00005614"/>
    </source>
</evidence>
<dbReference type="SUPFAM" id="SSF54975">
    <property type="entry name" value="Acylphosphatase/BLUF domain-like"/>
    <property type="match status" value="1"/>
</dbReference>
<dbReference type="PROSITE" id="PS51160">
    <property type="entry name" value="ACYLPHOSPHATASE_3"/>
    <property type="match status" value="1"/>
</dbReference>
<evidence type="ECO:0000256" key="3">
    <source>
        <dbReference type="ARBA" id="ARBA00047645"/>
    </source>
</evidence>
<dbReference type="PRINTS" id="PR00112">
    <property type="entry name" value="ACYLPHPHTASE"/>
</dbReference>
<dbReference type="Proteomes" id="UP000052008">
    <property type="component" value="Unassembled WGS sequence"/>
</dbReference>
<dbReference type="EC" id="3.6.1.7" evidence="2 4"/>
<dbReference type="InterPro" id="IPR017968">
    <property type="entry name" value="Acylphosphatase_CS"/>
</dbReference>
<dbReference type="EMBL" id="LIZS01000030">
    <property type="protein sequence ID" value="KPJ53098.1"/>
    <property type="molecule type" value="Genomic_DNA"/>
</dbReference>
<dbReference type="PANTHER" id="PTHR47268:SF4">
    <property type="entry name" value="ACYLPHOSPHATASE"/>
    <property type="match status" value="1"/>
</dbReference>
<evidence type="ECO:0000256" key="4">
    <source>
        <dbReference type="PROSITE-ProRule" id="PRU00520"/>
    </source>
</evidence>
<dbReference type="InterPro" id="IPR036046">
    <property type="entry name" value="Acylphosphatase-like_dom_sf"/>
</dbReference>
<feature type="active site" evidence="4">
    <location>
        <position position="42"/>
    </location>
</feature>
<feature type="domain" description="Acylphosphatase-like" evidence="7">
    <location>
        <begin position="9"/>
        <end position="96"/>
    </location>
</feature>
<evidence type="ECO:0000313" key="8">
    <source>
        <dbReference type="EMBL" id="KPJ53098.1"/>
    </source>
</evidence>
<evidence type="ECO:0000256" key="2">
    <source>
        <dbReference type="ARBA" id="ARBA00012150"/>
    </source>
</evidence>
<dbReference type="InterPro" id="IPR001792">
    <property type="entry name" value="Acylphosphatase-like_dom"/>
</dbReference>
<comment type="catalytic activity">
    <reaction evidence="3 4 5">
        <text>an acyl phosphate + H2O = a carboxylate + phosphate + H(+)</text>
        <dbReference type="Rhea" id="RHEA:14965"/>
        <dbReference type="ChEBI" id="CHEBI:15377"/>
        <dbReference type="ChEBI" id="CHEBI:15378"/>
        <dbReference type="ChEBI" id="CHEBI:29067"/>
        <dbReference type="ChEBI" id="CHEBI:43474"/>
        <dbReference type="ChEBI" id="CHEBI:59918"/>
        <dbReference type="EC" id="3.6.1.7"/>
    </reaction>
</comment>
<organism evidence="8 9">
    <name type="scientific">candidate division TA06 bacterium DG_24</name>
    <dbReference type="NCBI Taxonomy" id="1703770"/>
    <lineage>
        <taxon>Bacteria</taxon>
        <taxon>Bacteria division TA06</taxon>
    </lineage>
</organism>
<feature type="active site" evidence="4">
    <location>
        <position position="24"/>
    </location>
</feature>
<dbReference type="InterPro" id="IPR020456">
    <property type="entry name" value="Acylphosphatase"/>
</dbReference>
<sequence length="96" mass="10535">MDAGTDEAAVHLLVSGYVQGVGFRFYVERVAHALGLVGYVRNLPSGKVEAEAEGPKARLEEFVEHVRKGPRAARVSNVETSWKSPSGTFDSFSLRW</sequence>
<reference evidence="8 9" key="1">
    <citation type="journal article" date="2015" name="Microbiome">
        <title>Genomic resolution of linkages in carbon, nitrogen, and sulfur cycling among widespread estuary sediment bacteria.</title>
        <authorList>
            <person name="Baker B.J."/>
            <person name="Lazar C.S."/>
            <person name="Teske A.P."/>
            <person name="Dick G.J."/>
        </authorList>
    </citation>
    <scope>NUCLEOTIDE SEQUENCE [LARGE SCALE GENOMIC DNA]</scope>
    <source>
        <strain evidence="8">DG_24</strain>
    </source>
</reference>
<evidence type="ECO:0000256" key="5">
    <source>
        <dbReference type="RuleBase" id="RU000553"/>
    </source>
</evidence>
<dbReference type="GO" id="GO:0003998">
    <property type="term" value="F:acylphosphatase activity"/>
    <property type="evidence" value="ECO:0007669"/>
    <property type="project" value="UniProtKB-EC"/>
</dbReference>
<proteinExistence type="inferred from homology"/>
<dbReference type="AlphaFoldDB" id="A0A0S7WSJ4"/>
<evidence type="ECO:0000313" key="9">
    <source>
        <dbReference type="Proteomes" id="UP000052008"/>
    </source>
</evidence>
<dbReference type="Pfam" id="PF00708">
    <property type="entry name" value="Acylphosphatase"/>
    <property type="match status" value="1"/>
</dbReference>
<keyword evidence="4 5" id="KW-0378">Hydrolase</keyword>
<dbReference type="PANTHER" id="PTHR47268">
    <property type="entry name" value="ACYLPHOSPHATASE"/>
    <property type="match status" value="1"/>
</dbReference>
<dbReference type="PROSITE" id="PS00151">
    <property type="entry name" value="ACYLPHOSPHATASE_2"/>
    <property type="match status" value="1"/>
</dbReference>
<name>A0A0S7WSJ4_UNCT6</name>